<name>A0AAE1XNQ5_9LAMI</name>
<reference evidence="2" key="1">
    <citation type="submission" date="2020-06" db="EMBL/GenBank/DDBJ databases">
        <authorList>
            <person name="Li T."/>
            <person name="Hu X."/>
            <person name="Zhang T."/>
            <person name="Song X."/>
            <person name="Zhang H."/>
            <person name="Dai N."/>
            <person name="Sheng W."/>
            <person name="Hou X."/>
            <person name="Wei L."/>
        </authorList>
    </citation>
    <scope>NUCLEOTIDE SEQUENCE</scope>
    <source>
        <strain evidence="2">3651</strain>
        <tissue evidence="2">Leaf</tissue>
    </source>
</reference>
<comment type="caution">
    <text evidence="2">The sequence shown here is derived from an EMBL/GenBank/DDBJ whole genome shotgun (WGS) entry which is preliminary data.</text>
</comment>
<reference evidence="2" key="2">
    <citation type="journal article" date="2024" name="Plant">
        <title>Genomic evolution and insights into agronomic trait innovations of Sesamum species.</title>
        <authorList>
            <person name="Miao H."/>
            <person name="Wang L."/>
            <person name="Qu L."/>
            <person name="Liu H."/>
            <person name="Sun Y."/>
            <person name="Le M."/>
            <person name="Wang Q."/>
            <person name="Wei S."/>
            <person name="Zheng Y."/>
            <person name="Lin W."/>
            <person name="Duan Y."/>
            <person name="Cao H."/>
            <person name="Xiong S."/>
            <person name="Wang X."/>
            <person name="Wei L."/>
            <person name="Li C."/>
            <person name="Ma Q."/>
            <person name="Ju M."/>
            <person name="Zhao R."/>
            <person name="Li G."/>
            <person name="Mu C."/>
            <person name="Tian Q."/>
            <person name="Mei H."/>
            <person name="Zhang T."/>
            <person name="Gao T."/>
            <person name="Zhang H."/>
        </authorList>
    </citation>
    <scope>NUCLEOTIDE SEQUENCE</scope>
    <source>
        <strain evidence="2">3651</strain>
    </source>
</reference>
<gene>
    <name evidence="2" type="ORF">Salat_2634000</name>
</gene>
<feature type="region of interest" description="Disordered" evidence="1">
    <location>
        <begin position="1"/>
        <end position="79"/>
    </location>
</feature>
<accession>A0AAE1XNQ5</accession>
<dbReference type="EMBL" id="JACGWO010000011">
    <property type="protein sequence ID" value="KAK4415267.1"/>
    <property type="molecule type" value="Genomic_DNA"/>
</dbReference>
<keyword evidence="3" id="KW-1185">Reference proteome</keyword>
<evidence type="ECO:0000256" key="1">
    <source>
        <dbReference type="SAM" id="MobiDB-lite"/>
    </source>
</evidence>
<organism evidence="2 3">
    <name type="scientific">Sesamum alatum</name>
    <dbReference type="NCBI Taxonomy" id="300844"/>
    <lineage>
        <taxon>Eukaryota</taxon>
        <taxon>Viridiplantae</taxon>
        <taxon>Streptophyta</taxon>
        <taxon>Embryophyta</taxon>
        <taxon>Tracheophyta</taxon>
        <taxon>Spermatophyta</taxon>
        <taxon>Magnoliopsida</taxon>
        <taxon>eudicotyledons</taxon>
        <taxon>Gunneridae</taxon>
        <taxon>Pentapetalae</taxon>
        <taxon>asterids</taxon>
        <taxon>lamiids</taxon>
        <taxon>Lamiales</taxon>
        <taxon>Pedaliaceae</taxon>
        <taxon>Sesamum</taxon>
    </lineage>
</organism>
<dbReference type="AlphaFoldDB" id="A0AAE1XNQ5"/>
<protein>
    <submittedName>
        <fullName evidence="2">Uncharacterized protein</fullName>
    </submittedName>
</protein>
<feature type="compositionally biased region" description="Polar residues" evidence="1">
    <location>
        <begin position="45"/>
        <end position="56"/>
    </location>
</feature>
<feature type="compositionally biased region" description="Low complexity" evidence="1">
    <location>
        <begin position="34"/>
        <end position="44"/>
    </location>
</feature>
<sequence>MAKRKKSRAATEAAAPSNQPHEQTLKKSRVATEAAAPSKAAAPSNQPHEQSLNASPSPIVVGKQPVEPALDKGSNADVEGAKPPSFAGLFSNNRKLLDDNKLQKFVLSEGMLKLETSDLIDVKAKLGLCLVGYIAGKFSGFKAIREMAHS</sequence>
<evidence type="ECO:0000313" key="3">
    <source>
        <dbReference type="Proteomes" id="UP001293254"/>
    </source>
</evidence>
<proteinExistence type="predicted"/>
<evidence type="ECO:0000313" key="2">
    <source>
        <dbReference type="EMBL" id="KAK4415267.1"/>
    </source>
</evidence>
<dbReference type="Proteomes" id="UP001293254">
    <property type="component" value="Unassembled WGS sequence"/>
</dbReference>